<keyword evidence="1" id="KW-0560">Oxidoreductase</keyword>
<dbReference type="InterPro" id="IPR057326">
    <property type="entry name" value="KR_dom"/>
</dbReference>
<dbReference type="InterPro" id="IPR036291">
    <property type="entry name" value="NAD(P)-bd_dom_sf"/>
</dbReference>
<comment type="caution">
    <text evidence="4">The sequence shown here is derived from an EMBL/GenBank/DDBJ whole genome shotgun (WGS) entry which is preliminary data.</text>
</comment>
<dbReference type="PRINTS" id="PR00081">
    <property type="entry name" value="GDHRDH"/>
</dbReference>
<dbReference type="GO" id="GO:0016491">
    <property type="term" value="F:oxidoreductase activity"/>
    <property type="evidence" value="ECO:0007669"/>
    <property type="project" value="UniProtKB-KW"/>
</dbReference>
<keyword evidence="5" id="KW-1185">Reference proteome</keyword>
<dbReference type="STRING" id="1464123.SAMN05444126_12925"/>
<dbReference type="Gene3D" id="3.40.50.720">
    <property type="entry name" value="NAD(P)-binding Rossmann-like Domain"/>
    <property type="match status" value="1"/>
</dbReference>
<dbReference type="OrthoDB" id="9794138at2"/>
<dbReference type="Proteomes" id="UP000199318">
    <property type="component" value="Unassembled WGS sequence"/>
</dbReference>
<evidence type="ECO:0000259" key="3">
    <source>
        <dbReference type="SMART" id="SM00822"/>
    </source>
</evidence>
<dbReference type="SMART" id="SM00822">
    <property type="entry name" value="PKS_KR"/>
    <property type="match status" value="1"/>
</dbReference>
<evidence type="ECO:0000313" key="4">
    <source>
        <dbReference type="EMBL" id="SES30141.1"/>
    </source>
</evidence>
<evidence type="ECO:0000313" key="5">
    <source>
        <dbReference type="Proteomes" id="UP000199318"/>
    </source>
</evidence>
<dbReference type="EMBL" id="FOGV01000029">
    <property type="protein sequence ID" value="SES30141.1"/>
    <property type="molecule type" value="Genomic_DNA"/>
</dbReference>
<accession>A0A1H9W8M4</accession>
<comment type="similarity">
    <text evidence="2">Belongs to the short-chain dehydrogenases/reductases (SDR) family.</text>
</comment>
<organism evidence="4 5">
    <name type="scientific">Salisediminibacterium halotolerans</name>
    <dbReference type="NCBI Taxonomy" id="517425"/>
    <lineage>
        <taxon>Bacteria</taxon>
        <taxon>Bacillati</taxon>
        <taxon>Bacillota</taxon>
        <taxon>Bacilli</taxon>
        <taxon>Bacillales</taxon>
        <taxon>Bacillaceae</taxon>
        <taxon>Salisediminibacterium</taxon>
    </lineage>
</organism>
<sequence length="251" mass="26897">MDMKGSVFIVTGGASGLGEATVRMLVQYGALVVIVDQNELRGRAVQEDIGARTSFEKADITSEYQMRNAIDRGLDRFGDIHGVINTAGICHIENLCKEKGVHSLDVFNEIIQVNLAGSFNVARLAAETMRNNTVNDDGERGVIIQTSAAAAYDGMIGEAAYSAAMGGVASMTLPLARELGAYGIRTVTVAPGAFYTPMYENLPQAVQEKIEADMIFPCRIGSPDEYALLVKSIISNPMINGETIRLDGGKK</sequence>
<dbReference type="SUPFAM" id="SSF51735">
    <property type="entry name" value="NAD(P)-binding Rossmann-fold domains"/>
    <property type="match status" value="1"/>
</dbReference>
<dbReference type="Pfam" id="PF00106">
    <property type="entry name" value="adh_short"/>
    <property type="match status" value="1"/>
</dbReference>
<dbReference type="PRINTS" id="PR00080">
    <property type="entry name" value="SDRFAMILY"/>
</dbReference>
<feature type="domain" description="Ketoreductase" evidence="3">
    <location>
        <begin position="6"/>
        <end position="197"/>
    </location>
</feature>
<evidence type="ECO:0000256" key="2">
    <source>
        <dbReference type="RuleBase" id="RU000363"/>
    </source>
</evidence>
<name>A0A1H9W8M4_9BACI</name>
<protein>
    <submittedName>
        <fullName evidence="4">NAD(P)-dependent dehydrogenase, short-chain alcohol dehydrogenase family</fullName>
    </submittedName>
</protein>
<dbReference type="PANTHER" id="PTHR43658:SF8">
    <property type="entry name" value="17-BETA-HYDROXYSTEROID DEHYDROGENASE 14-RELATED"/>
    <property type="match status" value="1"/>
</dbReference>
<evidence type="ECO:0000256" key="1">
    <source>
        <dbReference type="ARBA" id="ARBA00023002"/>
    </source>
</evidence>
<dbReference type="PANTHER" id="PTHR43658">
    <property type="entry name" value="SHORT-CHAIN DEHYDROGENASE/REDUCTASE"/>
    <property type="match status" value="1"/>
</dbReference>
<dbReference type="AlphaFoldDB" id="A0A1H9W8M4"/>
<dbReference type="InterPro" id="IPR002347">
    <property type="entry name" value="SDR_fam"/>
</dbReference>
<gene>
    <name evidence="4" type="ORF">SAMN05444126_12925</name>
</gene>
<proteinExistence type="inferred from homology"/>
<reference evidence="5" key="1">
    <citation type="submission" date="2016-10" db="EMBL/GenBank/DDBJ databases">
        <authorList>
            <person name="de Groot N.N."/>
        </authorList>
    </citation>
    <scope>NUCLEOTIDE SEQUENCE [LARGE SCALE GENOMIC DNA]</scope>
    <source>
        <strain evidence="5">10nlg</strain>
    </source>
</reference>